<comment type="caution">
    <text evidence="1">The sequence shown here is derived from an EMBL/GenBank/DDBJ whole genome shotgun (WGS) entry which is preliminary data.</text>
</comment>
<sequence>MLNGNLSLTLATYNAGENDVIKYGNGVLLLQETRNYLPKVLDLHRKY</sequence>
<name>A0A2T5IHQ0_9PROT</name>
<dbReference type="AlphaFoldDB" id="A0A2T5IHQ0"/>
<evidence type="ECO:0008006" key="3">
    <source>
        <dbReference type="Google" id="ProtNLM"/>
    </source>
</evidence>
<dbReference type="EMBL" id="QAOK01000001">
    <property type="protein sequence ID" value="PTQ83332.1"/>
    <property type="molecule type" value="Genomic_DNA"/>
</dbReference>
<dbReference type="Gene3D" id="1.10.530.10">
    <property type="match status" value="1"/>
</dbReference>
<dbReference type="Proteomes" id="UP000244152">
    <property type="component" value="Unassembled WGS sequence"/>
</dbReference>
<proteinExistence type="predicted"/>
<reference evidence="1 2" key="1">
    <citation type="submission" date="2018-04" db="EMBL/GenBank/DDBJ databases">
        <title>Active sludge and wastewater microbial communities from Klosterneuburg, Austria.</title>
        <authorList>
            <person name="Wagner M."/>
        </authorList>
    </citation>
    <scope>NUCLEOTIDE SEQUENCE [LARGE SCALE GENOMIC DNA]</scope>
    <source>
        <strain evidence="1 2">Nl12</strain>
    </source>
</reference>
<protein>
    <recommendedName>
        <fullName evidence="3">Transglycosylase SLT domain-containing protein</fullName>
    </recommendedName>
</protein>
<gene>
    <name evidence="1" type="ORF">C8R21_10118</name>
</gene>
<accession>A0A2T5IHQ0</accession>
<organism evidence="1 2">
    <name type="scientific">Nitrosospira multiformis</name>
    <dbReference type="NCBI Taxonomy" id="1231"/>
    <lineage>
        <taxon>Bacteria</taxon>
        <taxon>Pseudomonadati</taxon>
        <taxon>Pseudomonadota</taxon>
        <taxon>Betaproteobacteria</taxon>
        <taxon>Nitrosomonadales</taxon>
        <taxon>Nitrosomonadaceae</taxon>
        <taxon>Nitrosospira</taxon>
    </lineage>
</organism>
<evidence type="ECO:0000313" key="2">
    <source>
        <dbReference type="Proteomes" id="UP000244152"/>
    </source>
</evidence>
<dbReference type="InterPro" id="IPR023346">
    <property type="entry name" value="Lysozyme-like_dom_sf"/>
</dbReference>
<evidence type="ECO:0000313" key="1">
    <source>
        <dbReference type="EMBL" id="PTQ83332.1"/>
    </source>
</evidence>
<dbReference type="SUPFAM" id="SSF53955">
    <property type="entry name" value="Lysozyme-like"/>
    <property type="match status" value="1"/>
</dbReference>